<comment type="subunit">
    <text evidence="4 13 14">F-type ATPases have 2 components, CF(1) - the catalytic core - and CF(0) - the membrane proton channel. CF(1) has five subunits: alpha(3), beta(3), gamma(1), delta(1), epsilon(1). CF(0) has three main subunits: a, b and c.</text>
</comment>
<dbReference type="NCBIfam" id="TIGR01216">
    <property type="entry name" value="ATP_synt_epsi"/>
    <property type="match status" value="1"/>
</dbReference>
<evidence type="ECO:0000256" key="10">
    <source>
        <dbReference type="ARBA" id="ARBA00023310"/>
    </source>
</evidence>
<keyword evidence="7 13" id="KW-0406">Ion transport</keyword>
<keyword evidence="10 13" id="KW-0066">ATP synthesis</keyword>
<evidence type="ECO:0000256" key="1">
    <source>
        <dbReference type="ARBA" id="ARBA00003543"/>
    </source>
</evidence>
<keyword evidence="9 13" id="KW-0139">CF(1)</keyword>
<keyword evidence="6 13" id="KW-0813">Transport</keyword>
<evidence type="ECO:0000256" key="5">
    <source>
        <dbReference type="ARBA" id="ARBA00014480"/>
    </source>
</evidence>
<dbReference type="EMBL" id="JACHNS010000001">
    <property type="protein sequence ID" value="MBB4591939.1"/>
    <property type="molecule type" value="Genomic_DNA"/>
</dbReference>
<dbReference type="RefSeq" id="WP_184438797.1">
    <property type="nucleotide sequence ID" value="NZ_JACHNS010000001.1"/>
</dbReference>
<evidence type="ECO:0000259" key="15">
    <source>
        <dbReference type="Pfam" id="PF02823"/>
    </source>
</evidence>
<proteinExistence type="inferred from homology"/>
<gene>
    <name evidence="13" type="primary">atpC</name>
    <name evidence="16" type="ORF">FHR60_000562</name>
</gene>
<dbReference type="InterPro" id="IPR036771">
    <property type="entry name" value="ATPsynth_dsu/esu_N"/>
</dbReference>
<dbReference type="InterPro" id="IPR001469">
    <property type="entry name" value="ATP_synth_F1_dsu/esu"/>
</dbReference>
<dbReference type="InterPro" id="IPR020546">
    <property type="entry name" value="ATP_synth_F1_dsu/esu_N"/>
</dbReference>
<dbReference type="CDD" id="cd12152">
    <property type="entry name" value="F1-ATPase_delta"/>
    <property type="match status" value="1"/>
</dbReference>
<dbReference type="SUPFAM" id="SSF51344">
    <property type="entry name" value="Epsilon subunit of F1F0-ATP synthase N-terminal domain"/>
    <property type="match status" value="1"/>
</dbReference>
<comment type="similarity">
    <text evidence="3 13 14">Belongs to the ATPase epsilon chain family.</text>
</comment>
<evidence type="ECO:0000256" key="8">
    <source>
        <dbReference type="ARBA" id="ARBA00023136"/>
    </source>
</evidence>
<keyword evidence="8 13" id="KW-0472">Membrane</keyword>
<dbReference type="HAMAP" id="MF_00530">
    <property type="entry name" value="ATP_synth_epsil_bac"/>
    <property type="match status" value="1"/>
</dbReference>
<evidence type="ECO:0000256" key="12">
    <source>
        <dbReference type="ARBA" id="ARBA00031795"/>
    </source>
</evidence>
<keyword evidence="13" id="KW-1003">Cell membrane</keyword>
<evidence type="ECO:0000256" key="13">
    <source>
        <dbReference type="HAMAP-Rule" id="MF_00530"/>
    </source>
</evidence>
<feature type="domain" description="ATP synthase F1 complex delta/epsilon subunit N-terminal" evidence="15">
    <location>
        <begin position="16"/>
        <end position="93"/>
    </location>
</feature>
<evidence type="ECO:0000256" key="9">
    <source>
        <dbReference type="ARBA" id="ARBA00023196"/>
    </source>
</evidence>
<evidence type="ECO:0000313" key="17">
    <source>
        <dbReference type="Proteomes" id="UP000554726"/>
    </source>
</evidence>
<reference evidence="16 17" key="1">
    <citation type="submission" date="2020-08" db="EMBL/GenBank/DDBJ databases">
        <title>Studying the diversity of plant-associated saprophytic bacteria and their role in host health and plant-pathogen interactions.</title>
        <authorList>
            <person name="Potnis N."/>
        </authorList>
    </citation>
    <scope>NUCLEOTIDE SEQUENCE [LARGE SCALE GENOMIC DNA]</scope>
    <source>
        <strain evidence="16 17">F16</strain>
    </source>
</reference>
<dbReference type="Pfam" id="PF02823">
    <property type="entry name" value="ATP-synt_DE_N"/>
    <property type="match status" value="1"/>
</dbReference>
<keyword evidence="13" id="KW-0375">Hydrogen ion transport</keyword>
<dbReference type="PANTHER" id="PTHR13822">
    <property type="entry name" value="ATP SYNTHASE DELTA/EPSILON CHAIN"/>
    <property type="match status" value="1"/>
</dbReference>
<comment type="function">
    <text evidence="1 13">Produces ATP from ADP in the presence of a proton gradient across the membrane.</text>
</comment>
<evidence type="ECO:0000256" key="6">
    <source>
        <dbReference type="ARBA" id="ARBA00022448"/>
    </source>
</evidence>
<keyword evidence="17" id="KW-1185">Reference proteome</keyword>
<comment type="caution">
    <text evidence="16">The sequence shown here is derived from an EMBL/GenBank/DDBJ whole genome shotgun (WGS) entry which is preliminary data.</text>
</comment>
<dbReference type="PANTHER" id="PTHR13822:SF10">
    <property type="entry name" value="ATP SYNTHASE EPSILON CHAIN, CHLOROPLASTIC"/>
    <property type="match status" value="1"/>
</dbReference>
<name>A0ABR6JGL3_9XANT</name>
<evidence type="ECO:0000256" key="14">
    <source>
        <dbReference type="RuleBase" id="RU003656"/>
    </source>
</evidence>
<organism evidence="16 17">
    <name type="scientific">Xanthomonas cannabis</name>
    <dbReference type="NCBI Taxonomy" id="1885674"/>
    <lineage>
        <taxon>Bacteria</taxon>
        <taxon>Pseudomonadati</taxon>
        <taxon>Pseudomonadota</taxon>
        <taxon>Gammaproteobacteria</taxon>
        <taxon>Lysobacterales</taxon>
        <taxon>Lysobacteraceae</taxon>
        <taxon>Xanthomonas</taxon>
    </lineage>
</organism>
<evidence type="ECO:0000313" key="16">
    <source>
        <dbReference type="EMBL" id="MBB4591939.1"/>
    </source>
</evidence>
<evidence type="ECO:0000256" key="3">
    <source>
        <dbReference type="ARBA" id="ARBA00005712"/>
    </source>
</evidence>
<evidence type="ECO:0000256" key="2">
    <source>
        <dbReference type="ARBA" id="ARBA00004184"/>
    </source>
</evidence>
<dbReference type="Gene3D" id="2.60.15.10">
    <property type="entry name" value="F0F1 ATP synthase delta/epsilon subunit, N-terminal"/>
    <property type="match status" value="1"/>
</dbReference>
<sequence length="131" mass="13442">MSTVPHPPVSQDRPTLAVEIVSLGGAVWAGQARQVELPGTAGRFGVMAGHAPMLATLQEGMAMIRLPDAQALWIYVSGGLVEVQPDKVTVIAELAALSQTIAQGRLAVAASMDQSPMAGALAGRATGERTA</sequence>
<comment type="subcellular location">
    <subcellularLocation>
        <location evidence="13">Cell membrane</location>
        <topology evidence="13">Peripheral membrane protein</topology>
    </subcellularLocation>
    <subcellularLocation>
        <location evidence="2">Endomembrane system</location>
        <topology evidence="2">Peripheral membrane protein</topology>
    </subcellularLocation>
</comment>
<evidence type="ECO:0000256" key="11">
    <source>
        <dbReference type="ARBA" id="ARBA00030215"/>
    </source>
</evidence>
<accession>A0ABR6JGL3</accession>
<evidence type="ECO:0000256" key="4">
    <source>
        <dbReference type="ARBA" id="ARBA00011648"/>
    </source>
</evidence>
<protein>
    <recommendedName>
        <fullName evidence="5 13">ATP synthase epsilon chain</fullName>
    </recommendedName>
    <alternativeName>
        <fullName evidence="12 13">ATP synthase F1 sector epsilon subunit</fullName>
    </alternativeName>
    <alternativeName>
        <fullName evidence="11 13">F-ATPase epsilon subunit</fullName>
    </alternativeName>
</protein>
<evidence type="ECO:0000256" key="7">
    <source>
        <dbReference type="ARBA" id="ARBA00023065"/>
    </source>
</evidence>
<dbReference type="Proteomes" id="UP000554726">
    <property type="component" value="Unassembled WGS sequence"/>
</dbReference>